<dbReference type="KEGG" id="tbn:TBH_C0854"/>
<dbReference type="EMBL" id="AP012273">
    <property type="protein sequence ID" value="BAO43788.1"/>
    <property type="molecule type" value="Genomic_DNA"/>
</dbReference>
<evidence type="ECO:0000313" key="1">
    <source>
        <dbReference type="EMBL" id="BAO43788.1"/>
    </source>
</evidence>
<evidence type="ECO:0000313" key="2">
    <source>
        <dbReference type="Proteomes" id="UP000031631"/>
    </source>
</evidence>
<protein>
    <submittedName>
        <fullName evidence="1">Uncharacterized protein</fullName>
    </submittedName>
</protein>
<name>A0A7U6GHL6_9GAMM</name>
<organism evidence="1 2">
    <name type="scientific">Thiolapillus brandeum</name>
    <dbReference type="NCBI Taxonomy" id="1076588"/>
    <lineage>
        <taxon>Bacteria</taxon>
        <taxon>Pseudomonadati</taxon>
        <taxon>Pseudomonadota</taxon>
        <taxon>Gammaproteobacteria</taxon>
        <taxon>Chromatiales</taxon>
        <taxon>Sedimenticolaceae</taxon>
        <taxon>Thiolapillus</taxon>
    </lineage>
</organism>
<sequence length="70" mass="7577">MNPKRILISLSGSGKSIVFRPQNASIHCGRAEADDVYISLPGKIVHTDFLGSIVRYGVLVVRERILALAG</sequence>
<dbReference type="RefSeq" id="WP_041065869.1">
    <property type="nucleotide sequence ID" value="NZ_AP012273.1"/>
</dbReference>
<dbReference type="Proteomes" id="UP000031631">
    <property type="component" value="Chromosome"/>
</dbReference>
<gene>
    <name evidence="1" type="ORF">TBH_C0854</name>
</gene>
<proteinExistence type="predicted"/>
<reference evidence="1 2" key="1">
    <citation type="journal article" date="2014" name="PLoS ONE">
        <title>Physiological and genomic features of a novel sulfur-oxidizing gammaproteobacterium belonging to a previously uncultivated symbiotic lineage isolated from a hydrothermal vent.</title>
        <authorList>
            <person name="Nunoura T."/>
            <person name="Takaki Y."/>
            <person name="Kazama H."/>
            <person name="Kakuta J."/>
            <person name="Shimamura S."/>
            <person name="Makita H."/>
            <person name="Hirai M."/>
            <person name="Miyazaki M."/>
            <person name="Takai K."/>
        </authorList>
    </citation>
    <scope>NUCLEOTIDE SEQUENCE [LARGE SCALE GENOMIC DNA]</scope>
    <source>
        <strain evidence="1 2">Hiromi1</strain>
    </source>
</reference>
<dbReference type="AlphaFoldDB" id="A0A7U6GHL6"/>
<accession>A0A7U6GHL6</accession>
<keyword evidence="2" id="KW-1185">Reference proteome</keyword>